<dbReference type="EMBL" id="CP034549">
    <property type="protein sequence ID" value="AZQ43873.1"/>
    <property type="molecule type" value="Genomic_DNA"/>
</dbReference>
<organism evidence="1 2">
    <name type="scientific">Nonlabens ponticola</name>
    <dbReference type="NCBI Taxonomy" id="2496866"/>
    <lineage>
        <taxon>Bacteria</taxon>
        <taxon>Pseudomonadati</taxon>
        <taxon>Bacteroidota</taxon>
        <taxon>Flavobacteriia</taxon>
        <taxon>Flavobacteriales</taxon>
        <taxon>Flavobacteriaceae</taxon>
        <taxon>Nonlabens</taxon>
    </lineage>
</organism>
<name>A0A3S9MXV0_9FLAO</name>
<keyword evidence="2" id="KW-1185">Reference proteome</keyword>
<dbReference type="RefSeq" id="WP_126446745.1">
    <property type="nucleotide sequence ID" value="NZ_CP034549.1"/>
</dbReference>
<evidence type="ECO:0000313" key="1">
    <source>
        <dbReference type="EMBL" id="AZQ43873.1"/>
    </source>
</evidence>
<protein>
    <submittedName>
        <fullName evidence="1">Uncharacterized protein</fullName>
    </submittedName>
</protein>
<dbReference type="Proteomes" id="UP000279600">
    <property type="component" value="Chromosome"/>
</dbReference>
<dbReference type="OrthoDB" id="1339001at2"/>
<dbReference type="KEGG" id="noj:EJ995_06380"/>
<dbReference type="AlphaFoldDB" id="A0A3S9MXV0"/>
<reference evidence="1 2" key="1">
    <citation type="submission" date="2018-12" db="EMBL/GenBank/DDBJ databases">
        <title>Complete genome of Nonlabens sp. MJ115.</title>
        <authorList>
            <person name="Choi H.S."/>
            <person name="Jung J."/>
        </authorList>
    </citation>
    <scope>NUCLEOTIDE SEQUENCE [LARGE SCALE GENOMIC DNA]</scope>
    <source>
        <strain evidence="1 2">MJ115</strain>
    </source>
</reference>
<evidence type="ECO:0000313" key="2">
    <source>
        <dbReference type="Proteomes" id="UP000279600"/>
    </source>
</evidence>
<accession>A0A3S9MXV0</accession>
<proteinExistence type="predicted"/>
<sequence length="262" mass="30764">MSDVSILSTVINFELYKKTSPLHPTAINRFVIDGRNGMHGLSSLRYAIRKLKSQKVDWLLMCDEDVIFQDASAIEKIKNHMLANDQVVAGVRDGGMISHRGYNPYVPNTFLCLIHWSRVMESFSMKEMLQQQFIKEAEFADKLHQLPFKFDRKSVFEPYYRFFFYLRRKGFKMLFLDSQMATDGISNHISWDDKIMATHTWYARSYGVNEKHTKRINGILKDATFNNLPIDNSEVILWKDPTYFLTSKVKKIARRIHNRFSN</sequence>
<gene>
    <name evidence="1" type="ORF">EJ995_06380</name>
</gene>